<evidence type="ECO:0000313" key="3">
    <source>
        <dbReference type="Proteomes" id="UP000053099"/>
    </source>
</evidence>
<dbReference type="Pfam" id="PF18765">
    <property type="entry name" value="Polbeta"/>
    <property type="match status" value="1"/>
</dbReference>
<dbReference type="SUPFAM" id="SSF81301">
    <property type="entry name" value="Nucleotidyltransferase"/>
    <property type="match status" value="1"/>
</dbReference>
<proteinExistence type="predicted"/>
<reference evidence="2 3" key="1">
    <citation type="submission" date="2015-09" db="EMBL/GenBank/DDBJ databases">
        <title>Draft genome sequence of Thermus scotoductus strain K1 isolated from a geothermal spring in Nagorno-Karabakh, Armenia.</title>
        <authorList>
            <person name="Saghatelyan A."/>
            <person name="Poghosyan L."/>
            <person name="Panosyan H."/>
            <person name="Birkeland N.-K."/>
        </authorList>
    </citation>
    <scope>NUCLEOTIDE SEQUENCE [LARGE SCALE GENOMIC DNA]</scope>
    <source>
        <strain evidence="2 3">K1</strain>
    </source>
</reference>
<dbReference type="CDD" id="cd05403">
    <property type="entry name" value="NT_KNTase_like"/>
    <property type="match status" value="1"/>
</dbReference>
<dbReference type="Gene3D" id="3.30.460.10">
    <property type="entry name" value="Beta Polymerase, domain 2"/>
    <property type="match status" value="1"/>
</dbReference>
<dbReference type="Proteomes" id="UP000053099">
    <property type="component" value="Unassembled WGS sequence"/>
</dbReference>
<name>A0A0N0ZMX7_THESC</name>
<comment type="caution">
    <text evidence="2">The sequence shown here is derived from an EMBL/GenBank/DDBJ whole genome shotgun (WGS) entry which is preliminary data.</text>
</comment>
<dbReference type="EMBL" id="LJJR01000040">
    <property type="protein sequence ID" value="KPD26431.1"/>
    <property type="molecule type" value="Genomic_DNA"/>
</dbReference>
<dbReference type="InterPro" id="IPR043519">
    <property type="entry name" value="NT_sf"/>
</dbReference>
<dbReference type="InterPro" id="IPR041633">
    <property type="entry name" value="Polbeta"/>
</dbReference>
<accession>A0A0N0ZMX7</accession>
<feature type="domain" description="Polymerase beta nucleotidyltransferase" evidence="1">
    <location>
        <begin position="26"/>
        <end position="96"/>
    </location>
</feature>
<protein>
    <submittedName>
        <fullName evidence="2">DNA polymerase</fullName>
    </submittedName>
</protein>
<evidence type="ECO:0000259" key="1">
    <source>
        <dbReference type="Pfam" id="PF18765"/>
    </source>
</evidence>
<dbReference type="PATRIC" id="fig|37636.3.peg.1524"/>
<dbReference type="AlphaFoldDB" id="A0A0N0ZMX7"/>
<gene>
    <name evidence="2" type="ORF">AN926_10270</name>
</gene>
<sequence>MATSLERDKEAVLQALAPYLQGRGVKLILYGSHARQEAGRGSDLDLALLGPRPLGELLPLLREALEEAPVLRRVDLVDLGEVDPAFRERVLREGVVWAEF</sequence>
<organism evidence="2 3">
    <name type="scientific">Thermus scotoductus</name>
    <dbReference type="NCBI Taxonomy" id="37636"/>
    <lineage>
        <taxon>Bacteria</taxon>
        <taxon>Thermotogati</taxon>
        <taxon>Deinococcota</taxon>
        <taxon>Deinococci</taxon>
        <taxon>Thermales</taxon>
        <taxon>Thermaceae</taxon>
        <taxon>Thermus</taxon>
    </lineage>
</organism>
<evidence type="ECO:0000313" key="2">
    <source>
        <dbReference type="EMBL" id="KPD26431.1"/>
    </source>
</evidence>